<dbReference type="EMBL" id="LUEZ02000184">
    <property type="protein sequence ID" value="RDB15301.1"/>
    <property type="molecule type" value="Genomic_DNA"/>
</dbReference>
<accession>A0A369IZX3</accession>
<evidence type="ECO:0000256" key="1">
    <source>
        <dbReference type="ARBA" id="ARBA00023172"/>
    </source>
</evidence>
<comment type="caution">
    <text evidence="2">The sequence shown here is derived from an EMBL/GenBank/DDBJ whole genome shotgun (WGS) entry which is preliminary data.</text>
</comment>
<dbReference type="InterPro" id="IPR052925">
    <property type="entry name" value="Phage_Integrase-like_Recomb"/>
</dbReference>
<dbReference type="InterPro" id="IPR011010">
    <property type="entry name" value="DNA_brk_join_enz"/>
</dbReference>
<dbReference type="OrthoDB" id="5598396at2759"/>
<dbReference type="GO" id="GO:0003677">
    <property type="term" value="F:DNA binding"/>
    <property type="evidence" value="ECO:0007669"/>
    <property type="project" value="InterPro"/>
</dbReference>
<keyword evidence="3" id="KW-1185">Reference proteome</keyword>
<dbReference type="AlphaFoldDB" id="A0A369IZX3"/>
<organism evidence="2 3">
    <name type="scientific">Hypsizygus marmoreus</name>
    <name type="common">White beech mushroom</name>
    <name type="synonym">Agaricus marmoreus</name>
    <dbReference type="NCBI Taxonomy" id="39966"/>
    <lineage>
        <taxon>Eukaryota</taxon>
        <taxon>Fungi</taxon>
        <taxon>Dikarya</taxon>
        <taxon>Basidiomycota</taxon>
        <taxon>Agaricomycotina</taxon>
        <taxon>Agaricomycetes</taxon>
        <taxon>Agaricomycetidae</taxon>
        <taxon>Agaricales</taxon>
        <taxon>Tricholomatineae</taxon>
        <taxon>Lyophyllaceae</taxon>
        <taxon>Hypsizygus</taxon>
    </lineage>
</organism>
<protein>
    <recommendedName>
        <fullName evidence="4">Tyr recombinase domain-containing protein</fullName>
    </recommendedName>
</protein>
<evidence type="ECO:0000313" key="2">
    <source>
        <dbReference type="EMBL" id="RDB15301.1"/>
    </source>
</evidence>
<evidence type="ECO:0000313" key="3">
    <source>
        <dbReference type="Proteomes" id="UP000076154"/>
    </source>
</evidence>
<gene>
    <name evidence="2" type="ORF">Hypma_004714</name>
</gene>
<dbReference type="PANTHER" id="PTHR34605:SF3">
    <property type="entry name" value="P CELL-TYPE AGGLUTINATION PROTEIN MAP4-LIKE-RELATED"/>
    <property type="match status" value="1"/>
</dbReference>
<dbReference type="PANTHER" id="PTHR34605">
    <property type="entry name" value="PHAGE_INTEGRASE DOMAIN-CONTAINING PROTEIN"/>
    <property type="match status" value="1"/>
</dbReference>
<name>A0A369IZX3_HYPMA</name>
<dbReference type="Gene3D" id="1.10.443.10">
    <property type="entry name" value="Intergrase catalytic core"/>
    <property type="match status" value="1"/>
</dbReference>
<keyword evidence="1" id="KW-0233">DNA recombination</keyword>
<dbReference type="GO" id="GO:0006310">
    <property type="term" value="P:DNA recombination"/>
    <property type="evidence" value="ECO:0007669"/>
    <property type="project" value="UniProtKB-KW"/>
</dbReference>
<proteinExistence type="predicted"/>
<dbReference type="InParanoid" id="A0A369IZX3"/>
<sequence length="155" mass="17628">MSFPDCVASHDYRKVTLRHTVVTRPDQYSFFLPSHKADPFYEGNTIIIQRTSLPANPHSVFINYLKSQDTLHPFKPELWLHCSGSVPTRGWFIHRLRRFFSNDIAGQSMRAGGATLLAEAGVPPNMIQAIGRWASDTFKIYIRKIPVLLQALLFG</sequence>
<dbReference type="GO" id="GO:0015074">
    <property type="term" value="P:DNA integration"/>
    <property type="evidence" value="ECO:0007669"/>
    <property type="project" value="InterPro"/>
</dbReference>
<dbReference type="InterPro" id="IPR013762">
    <property type="entry name" value="Integrase-like_cat_sf"/>
</dbReference>
<evidence type="ECO:0008006" key="4">
    <source>
        <dbReference type="Google" id="ProtNLM"/>
    </source>
</evidence>
<dbReference type="SUPFAM" id="SSF56349">
    <property type="entry name" value="DNA breaking-rejoining enzymes"/>
    <property type="match status" value="1"/>
</dbReference>
<reference evidence="2" key="1">
    <citation type="submission" date="2018-04" db="EMBL/GenBank/DDBJ databases">
        <title>Whole genome sequencing of Hypsizygus marmoreus.</title>
        <authorList>
            <person name="Choi I.-G."/>
            <person name="Min B."/>
            <person name="Kim J.-G."/>
            <person name="Kim S."/>
            <person name="Oh Y.-L."/>
            <person name="Kong W.-S."/>
            <person name="Park H."/>
            <person name="Jeong J."/>
            <person name="Song E.-S."/>
        </authorList>
    </citation>
    <scope>NUCLEOTIDE SEQUENCE [LARGE SCALE GENOMIC DNA]</scope>
    <source>
        <strain evidence="2">51987-8</strain>
    </source>
</reference>
<dbReference type="Proteomes" id="UP000076154">
    <property type="component" value="Unassembled WGS sequence"/>
</dbReference>